<protein>
    <recommendedName>
        <fullName evidence="7">Mediator of RNA polymerase II transcription subunit 9</fullName>
    </recommendedName>
    <alternativeName>
        <fullName evidence="7">Mediator complex subunit 9</fullName>
    </alternativeName>
</protein>
<evidence type="ECO:0000256" key="4">
    <source>
        <dbReference type="ARBA" id="ARBA00023159"/>
    </source>
</evidence>
<evidence type="ECO:0000256" key="6">
    <source>
        <dbReference type="ARBA" id="ARBA00023242"/>
    </source>
</evidence>
<evidence type="ECO:0000256" key="8">
    <source>
        <dbReference type="SAM" id="Coils"/>
    </source>
</evidence>
<keyword evidence="4 7" id="KW-0010">Activator</keyword>
<dbReference type="AlphaFoldDB" id="A0A165Q8Z7"/>
<dbReference type="InterPro" id="IPR011425">
    <property type="entry name" value="Med9"/>
</dbReference>
<keyword evidence="8" id="KW-0175">Coiled coil</keyword>
<dbReference type="GO" id="GO:0006357">
    <property type="term" value="P:regulation of transcription by RNA polymerase II"/>
    <property type="evidence" value="ECO:0007669"/>
    <property type="project" value="InterPro"/>
</dbReference>
<dbReference type="Pfam" id="PF07544">
    <property type="entry name" value="Med9"/>
    <property type="match status" value="1"/>
</dbReference>
<proteinExistence type="inferred from homology"/>
<organism evidence="9 10">
    <name type="scientific">Neolentinus lepideus HHB14362 ss-1</name>
    <dbReference type="NCBI Taxonomy" id="1314782"/>
    <lineage>
        <taxon>Eukaryota</taxon>
        <taxon>Fungi</taxon>
        <taxon>Dikarya</taxon>
        <taxon>Basidiomycota</taxon>
        <taxon>Agaricomycotina</taxon>
        <taxon>Agaricomycetes</taxon>
        <taxon>Gloeophyllales</taxon>
        <taxon>Gloeophyllaceae</taxon>
        <taxon>Neolentinus</taxon>
    </lineage>
</organism>
<dbReference type="Proteomes" id="UP000076761">
    <property type="component" value="Unassembled WGS sequence"/>
</dbReference>
<comment type="function">
    <text evidence="7">Component of the Mediator complex, a coactivator involved in the regulated transcription of nearly all RNA polymerase II-dependent genes. Mediator functions as a bridge to convey information from gene-specific regulatory proteins to the basal RNA polymerase II transcription machinery. Mediator is recruited to promoters by direct interactions with regulatory proteins and serves as a scaffold for the assembly of a functional preinitiation complex with RNA polymerase II and the general transcription factors.</text>
</comment>
<evidence type="ECO:0000313" key="9">
    <source>
        <dbReference type="EMBL" id="KZT22089.1"/>
    </source>
</evidence>
<evidence type="ECO:0000256" key="3">
    <source>
        <dbReference type="ARBA" id="ARBA00023015"/>
    </source>
</evidence>
<comment type="similarity">
    <text evidence="2 7">Belongs to the Mediator complex subunit 9 family.</text>
</comment>
<dbReference type="GO" id="GO:0016592">
    <property type="term" value="C:mediator complex"/>
    <property type="evidence" value="ECO:0007669"/>
    <property type="project" value="InterPro"/>
</dbReference>
<keyword evidence="6 7" id="KW-0539">Nucleus</keyword>
<keyword evidence="10" id="KW-1185">Reference proteome</keyword>
<dbReference type="OrthoDB" id="2563275at2759"/>
<keyword evidence="5 7" id="KW-0804">Transcription</keyword>
<evidence type="ECO:0000313" key="10">
    <source>
        <dbReference type="Proteomes" id="UP000076761"/>
    </source>
</evidence>
<sequence>MASTEYTLPVSAFESLLLKLLNVLELSQRLEGTSTHQAKQALLQATNEFKDGLARARELADGLPGGELLIQEQDELISMLEQLKEQKRQQLAAFSEKVFSTSRVGDMKTDLDSTASTPFF</sequence>
<evidence type="ECO:0000256" key="7">
    <source>
        <dbReference type="RuleBase" id="RU364145"/>
    </source>
</evidence>
<dbReference type="STRING" id="1314782.A0A165Q8Z7"/>
<name>A0A165Q8Z7_9AGAM</name>
<comment type="subunit">
    <text evidence="7">Component of the Mediator complex.</text>
</comment>
<evidence type="ECO:0000256" key="1">
    <source>
        <dbReference type="ARBA" id="ARBA00004123"/>
    </source>
</evidence>
<dbReference type="EMBL" id="KV425599">
    <property type="protein sequence ID" value="KZT22089.1"/>
    <property type="molecule type" value="Genomic_DNA"/>
</dbReference>
<evidence type="ECO:0000256" key="5">
    <source>
        <dbReference type="ARBA" id="ARBA00023163"/>
    </source>
</evidence>
<reference evidence="9 10" key="1">
    <citation type="journal article" date="2016" name="Mol. Biol. Evol.">
        <title>Comparative Genomics of Early-Diverging Mushroom-Forming Fungi Provides Insights into the Origins of Lignocellulose Decay Capabilities.</title>
        <authorList>
            <person name="Nagy L.G."/>
            <person name="Riley R."/>
            <person name="Tritt A."/>
            <person name="Adam C."/>
            <person name="Daum C."/>
            <person name="Floudas D."/>
            <person name="Sun H."/>
            <person name="Yadav J.S."/>
            <person name="Pangilinan J."/>
            <person name="Larsson K.H."/>
            <person name="Matsuura K."/>
            <person name="Barry K."/>
            <person name="Labutti K."/>
            <person name="Kuo R."/>
            <person name="Ohm R.A."/>
            <person name="Bhattacharya S.S."/>
            <person name="Shirouzu T."/>
            <person name="Yoshinaga Y."/>
            <person name="Martin F.M."/>
            <person name="Grigoriev I.V."/>
            <person name="Hibbett D.S."/>
        </authorList>
    </citation>
    <scope>NUCLEOTIDE SEQUENCE [LARGE SCALE GENOMIC DNA]</scope>
    <source>
        <strain evidence="9 10">HHB14362 ss-1</strain>
    </source>
</reference>
<gene>
    <name evidence="7" type="primary">MED9</name>
    <name evidence="9" type="ORF">NEOLEDRAFT_1072219</name>
</gene>
<accession>A0A165Q8Z7</accession>
<dbReference type="GO" id="GO:0003712">
    <property type="term" value="F:transcription coregulator activity"/>
    <property type="evidence" value="ECO:0007669"/>
    <property type="project" value="InterPro"/>
</dbReference>
<keyword evidence="3 7" id="KW-0805">Transcription regulation</keyword>
<dbReference type="InParanoid" id="A0A165Q8Z7"/>
<evidence type="ECO:0000256" key="2">
    <source>
        <dbReference type="ARBA" id="ARBA00008089"/>
    </source>
</evidence>
<comment type="subcellular location">
    <subcellularLocation>
        <location evidence="1 7">Nucleus</location>
    </subcellularLocation>
</comment>
<feature type="coiled-coil region" evidence="8">
    <location>
        <begin position="69"/>
        <end position="97"/>
    </location>
</feature>